<proteinExistence type="predicted"/>
<reference evidence="2 3" key="1">
    <citation type="journal article" date="2018" name="Front. Plant Sci.">
        <title>Red Clover (Trifolium pratense) and Zigzag Clover (T. medium) - A Picture of Genomic Similarities and Differences.</title>
        <authorList>
            <person name="Dluhosova J."/>
            <person name="Istvanek J."/>
            <person name="Nedelnik J."/>
            <person name="Repkova J."/>
        </authorList>
    </citation>
    <scope>NUCLEOTIDE SEQUENCE [LARGE SCALE GENOMIC DNA]</scope>
    <source>
        <strain evidence="3">cv. 10/8</strain>
        <tissue evidence="2">Leaf</tissue>
    </source>
</reference>
<feature type="non-terminal residue" evidence="2">
    <location>
        <position position="1"/>
    </location>
</feature>
<comment type="caution">
    <text evidence="2">The sequence shown here is derived from an EMBL/GenBank/DDBJ whole genome shotgun (WGS) entry which is preliminary data.</text>
</comment>
<keyword evidence="3" id="KW-1185">Reference proteome</keyword>
<dbReference type="AlphaFoldDB" id="A0A392RLZ3"/>
<accession>A0A392RLZ3</accession>
<evidence type="ECO:0000313" key="3">
    <source>
        <dbReference type="Proteomes" id="UP000265520"/>
    </source>
</evidence>
<dbReference type="Proteomes" id="UP000265520">
    <property type="component" value="Unassembled WGS sequence"/>
</dbReference>
<feature type="non-terminal residue" evidence="2">
    <location>
        <position position="132"/>
    </location>
</feature>
<protein>
    <submittedName>
        <fullName evidence="2">Uncharacterized protein</fullName>
    </submittedName>
</protein>
<evidence type="ECO:0000256" key="1">
    <source>
        <dbReference type="SAM" id="MobiDB-lite"/>
    </source>
</evidence>
<name>A0A392RLZ3_9FABA</name>
<sequence length="132" mass="13959">TDDYCALSCTKGSHNQLSVAHMMNEVVGLEASSSKAYGMPSVVGLTNPSIDVMVGNNANIGEKNDSTPEVTVPPNFDNEGKNVTSLVSDHRVDNPDVDDEVIEVDSDSTPANDDGIHDKAKSSASSEYVDET</sequence>
<organism evidence="2 3">
    <name type="scientific">Trifolium medium</name>
    <dbReference type="NCBI Taxonomy" id="97028"/>
    <lineage>
        <taxon>Eukaryota</taxon>
        <taxon>Viridiplantae</taxon>
        <taxon>Streptophyta</taxon>
        <taxon>Embryophyta</taxon>
        <taxon>Tracheophyta</taxon>
        <taxon>Spermatophyta</taxon>
        <taxon>Magnoliopsida</taxon>
        <taxon>eudicotyledons</taxon>
        <taxon>Gunneridae</taxon>
        <taxon>Pentapetalae</taxon>
        <taxon>rosids</taxon>
        <taxon>fabids</taxon>
        <taxon>Fabales</taxon>
        <taxon>Fabaceae</taxon>
        <taxon>Papilionoideae</taxon>
        <taxon>50 kb inversion clade</taxon>
        <taxon>NPAAA clade</taxon>
        <taxon>Hologalegina</taxon>
        <taxon>IRL clade</taxon>
        <taxon>Trifolieae</taxon>
        <taxon>Trifolium</taxon>
    </lineage>
</organism>
<feature type="compositionally biased region" description="Acidic residues" evidence="1">
    <location>
        <begin position="95"/>
        <end position="106"/>
    </location>
</feature>
<dbReference type="EMBL" id="LXQA010234925">
    <property type="protein sequence ID" value="MCI36556.1"/>
    <property type="molecule type" value="Genomic_DNA"/>
</dbReference>
<feature type="region of interest" description="Disordered" evidence="1">
    <location>
        <begin position="57"/>
        <end position="132"/>
    </location>
</feature>
<evidence type="ECO:0000313" key="2">
    <source>
        <dbReference type="EMBL" id="MCI36556.1"/>
    </source>
</evidence>